<keyword evidence="2" id="KW-0732">Signal</keyword>
<dbReference type="EMBL" id="QGTD01000004">
    <property type="protein sequence ID" value="PWU69991.1"/>
    <property type="molecule type" value="Genomic_DNA"/>
</dbReference>
<evidence type="ECO:0000256" key="2">
    <source>
        <dbReference type="ARBA" id="ARBA00022729"/>
    </source>
</evidence>
<evidence type="ECO:0000256" key="9">
    <source>
        <dbReference type="RuleBase" id="RU004016"/>
    </source>
</evidence>
<dbReference type="GO" id="GO:0008360">
    <property type="term" value="P:regulation of cell shape"/>
    <property type="evidence" value="ECO:0007669"/>
    <property type="project" value="UniProtKB-KW"/>
</dbReference>
<dbReference type="GO" id="GO:0071555">
    <property type="term" value="P:cell wall organization"/>
    <property type="evidence" value="ECO:0007669"/>
    <property type="project" value="UniProtKB-KW"/>
</dbReference>
<dbReference type="InterPro" id="IPR018044">
    <property type="entry name" value="Peptidase_S11"/>
</dbReference>
<name>A0A317L288_9BACI</name>
<evidence type="ECO:0000259" key="11">
    <source>
        <dbReference type="Pfam" id="PF00768"/>
    </source>
</evidence>
<comment type="caution">
    <text evidence="12">The sequence shown here is derived from an EMBL/GenBank/DDBJ whole genome shotgun (WGS) entry which is preliminary data.</text>
</comment>
<keyword evidence="13" id="KW-1185">Reference proteome</keyword>
<keyword evidence="12" id="KW-0645">Protease</keyword>
<reference evidence="12 13" key="1">
    <citation type="submission" date="2018-05" db="EMBL/GenBank/DDBJ databases">
        <title>Genomic analysis of Gracilibacillus dipsosauri DD1 reveals novel features of a salt-tolerant amylase.</title>
        <authorList>
            <person name="Deutch C.E."/>
            <person name="Yang S."/>
        </authorList>
    </citation>
    <scope>NUCLEOTIDE SEQUENCE [LARGE SCALE GENOMIC DNA]</scope>
    <source>
        <strain evidence="12 13">DD1</strain>
    </source>
</reference>
<sequence>MRRFLAIVKILLIITVVVFVIFRMGDKANLNVKKDFPFFSTEEYASQYIYVFDRETGDVIYEKNPQSKTYPASLTKIMTTMVALEHIDDLSTIAPIDTETQSEMFANNASMAGFNAGESVTYRDLLYGTMLPSGAEAANSLAIHVAGSVEGFVQMMNDKAVELGLNSTHFTNPEGLHNKDQYTTASDMGKLLDYALNNEHFKAIFTKETFLTTSTTHHPDGILLKSTVLTSLNKDEQNGFEIIGGKSGTMDEAGQCWATLGLVDGREYISIVMGAPLEDISHPDNKQIADTLKLYTKIKSNEL</sequence>
<dbReference type="AlphaFoldDB" id="A0A317L288"/>
<evidence type="ECO:0000256" key="10">
    <source>
        <dbReference type="SAM" id="Phobius"/>
    </source>
</evidence>
<organism evidence="12 13">
    <name type="scientific">Gracilibacillus dipsosauri</name>
    <dbReference type="NCBI Taxonomy" id="178340"/>
    <lineage>
        <taxon>Bacteria</taxon>
        <taxon>Bacillati</taxon>
        <taxon>Bacillota</taxon>
        <taxon>Bacilli</taxon>
        <taxon>Bacillales</taxon>
        <taxon>Bacillaceae</taxon>
        <taxon>Gracilibacillus</taxon>
    </lineage>
</organism>
<evidence type="ECO:0000256" key="1">
    <source>
        <dbReference type="ARBA" id="ARBA00007164"/>
    </source>
</evidence>
<comment type="similarity">
    <text evidence="1 9">Belongs to the peptidase S11 family.</text>
</comment>
<dbReference type="GO" id="GO:0009252">
    <property type="term" value="P:peptidoglycan biosynthetic process"/>
    <property type="evidence" value="ECO:0007669"/>
    <property type="project" value="UniProtKB-KW"/>
</dbReference>
<keyword evidence="10" id="KW-1133">Transmembrane helix</keyword>
<feature type="domain" description="Peptidase S11 D-alanyl-D-alanine carboxypeptidase A N-terminal" evidence="11">
    <location>
        <begin position="43"/>
        <end position="276"/>
    </location>
</feature>
<feature type="active site" evidence="7">
    <location>
        <position position="133"/>
    </location>
</feature>
<keyword evidence="12" id="KW-0121">Carboxypeptidase</keyword>
<dbReference type="PANTHER" id="PTHR21581">
    <property type="entry name" value="D-ALANYL-D-ALANINE CARBOXYPEPTIDASE"/>
    <property type="match status" value="1"/>
</dbReference>
<evidence type="ECO:0000256" key="3">
    <source>
        <dbReference type="ARBA" id="ARBA00022801"/>
    </source>
</evidence>
<evidence type="ECO:0000256" key="7">
    <source>
        <dbReference type="PIRSR" id="PIRSR618044-1"/>
    </source>
</evidence>
<keyword evidence="10" id="KW-0472">Membrane</keyword>
<dbReference type="RefSeq" id="WP_109983369.1">
    <property type="nucleotide sequence ID" value="NZ_QGTD01000004.1"/>
</dbReference>
<dbReference type="GO" id="GO:0006508">
    <property type="term" value="P:proteolysis"/>
    <property type="evidence" value="ECO:0007669"/>
    <property type="project" value="InterPro"/>
</dbReference>
<evidence type="ECO:0000256" key="8">
    <source>
        <dbReference type="PIRSR" id="PIRSR618044-2"/>
    </source>
</evidence>
<dbReference type="Gene3D" id="3.40.710.10">
    <property type="entry name" value="DD-peptidase/beta-lactamase superfamily"/>
    <property type="match status" value="1"/>
</dbReference>
<evidence type="ECO:0000256" key="5">
    <source>
        <dbReference type="ARBA" id="ARBA00022984"/>
    </source>
</evidence>
<dbReference type="GO" id="GO:0009002">
    <property type="term" value="F:serine-type D-Ala-D-Ala carboxypeptidase activity"/>
    <property type="evidence" value="ECO:0007669"/>
    <property type="project" value="InterPro"/>
</dbReference>
<feature type="transmembrane region" description="Helical" evidence="10">
    <location>
        <begin position="6"/>
        <end position="24"/>
    </location>
</feature>
<evidence type="ECO:0000256" key="6">
    <source>
        <dbReference type="ARBA" id="ARBA00023316"/>
    </source>
</evidence>
<feature type="active site" description="Acyl-ester intermediate" evidence="7">
    <location>
        <position position="73"/>
    </location>
</feature>
<keyword evidence="5" id="KW-0573">Peptidoglycan synthesis</keyword>
<proteinExistence type="inferred from homology"/>
<dbReference type="Pfam" id="PF00768">
    <property type="entry name" value="Peptidase_S11"/>
    <property type="match status" value="1"/>
</dbReference>
<evidence type="ECO:0000313" key="12">
    <source>
        <dbReference type="EMBL" id="PWU69991.1"/>
    </source>
</evidence>
<dbReference type="PANTHER" id="PTHR21581:SF6">
    <property type="entry name" value="TRAFFICKING PROTEIN PARTICLE COMPLEX SUBUNIT 12"/>
    <property type="match status" value="1"/>
</dbReference>
<accession>A0A317L288</accession>
<feature type="binding site" evidence="8">
    <location>
        <position position="246"/>
    </location>
    <ligand>
        <name>substrate</name>
    </ligand>
</feature>
<dbReference type="OrthoDB" id="9791132at2"/>
<dbReference type="InterPro" id="IPR012338">
    <property type="entry name" value="Beta-lactam/transpept-like"/>
</dbReference>
<dbReference type="PRINTS" id="PR00725">
    <property type="entry name" value="DADACBPTASE1"/>
</dbReference>
<protein>
    <submittedName>
        <fullName evidence="12">D-alanyl-D-alanine carboxypeptidase</fullName>
    </submittedName>
</protein>
<keyword evidence="10" id="KW-0812">Transmembrane</keyword>
<dbReference type="Proteomes" id="UP000245624">
    <property type="component" value="Unassembled WGS sequence"/>
</dbReference>
<keyword evidence="6" id="KW-0961">Cell wall biogenesis/degradation</keyword>
<keyword evidence="4" id="KW-0133">Cell shape</keyword>
<dbReference type="SUPFAM" id="SSF56601">
    <property type="entry name" value="beta-lactamase/transpeptidase-like"/>
    <property type="match status" value="1"/>
</dbReference>
<dbReference type="InterPro" id="IPR001967">
    <property type="entry name" value="Peptidase_S11_N"/>
</dbReference>
<evidence type="ECO:0000256" key="4">
    <source>
        <dbReference type="ARBA" id="ARBA00022960"/>
    </source>
</evidence>
<evidence type="ECO:0000313" key="13">
    <source>
        <dbReference type="Proteomes" id="UP000245624"/>
    </source>
</evidence>
<gene>
    <name evidence="12" type="ORF">DLJ74_03450</name>
</gene>
<feature type="active site" description="Proton acceptor" evidence="7">
    <location>
        <position position="76"/>
    </location>
</feature>
<keyword evidence="3" id="KW-0378">Hydrolase</keyword>